<dbReference type="AlphaFoldDB" id="A0A7X9X2E8"/>
<accession>A0A7X9X2E8</accession>
<organism evidence="1 2">
    <name type="scientific">Paraburkholderia antibiotica</name>
    <dbReference type="NCBI Taxonomy" id="2728839"/>
    <lineage>
        <taxon>Bacteria</taxon>
        <taxon>Pseudomonadati</taxon>
        <taxon>Pseudomonadota</taxon>
        <taxon>Betaproteobacteria</taxon>
        <taxon>Burkholderiales</taxon>
        <taxon>Burkholderiaceae</taxon>
        <taxon>Paraburkholderia</taxon>
    </lineage>
</organism>
<reference evidence="1 2" key="1">
    <citation type="submission" date="2020-04" db="EMBL/GenBank/DDBJ databases">
        <title>Paraburkholderia sp. G-4-1-8 isolated from soil.</title>
        <authorList>
            <person name="Dahal R.H."/>
        </authorList>
    </citation>
    <scope>NUCLEOTIDE SEQUENCE [LARGE SCALE GENOMIC DNA]</scope>
    <source>
        <strain evidence="1 2">G-4-1-8</strain>
    </source>
</reference>
<comment type="caution">
    <text evidence="1">The sequence shown here is derived from an EMBL/GenBank/DDBJ whole genome shotgun (WGS) entry which is preliminary data.</text>
</comment>
<name>A0A7X9X2E8_9BURK</name>
<evidence type="ECO:0000313" key="1">
    <source>
        <dbReference type="EMBL" id="NML29802.1"/>
    </source>
</evidence>
<sequence length="159" mass="16170">MEQDRPIRAHAVSTTTAATRAAGTTTRRFALLSVFALLAAGALAGCEQHGDGASSPVSAPAPSAAPAVAATRAVANGFNESPEAAPRAELPPDCAIYLAKIDACAAKVGVDTEAGHQLEESADEARRLWSHTGVPAAIDEMCRQSVASFAASAQELGCK</sequence>
<dbReference type="RefSeq" id="WP_169496073.1">
    <property type="nucleotide sequence ID" value="NZ_JABBFZ010000001.1"/>
</dbReference>
<dbReference type="EMBL" id="JABBFZ010000001">
    <property type="protein sequence ID" value="NML29802.1"/>
    <property type="molecule type" value="Genomic_DNA"/>
</dbReference>
<evidence type="ECO:0000313" key="2">
    <source>
        <dbReference type="Proteomes" id="UP000583127"/>
    </source>
</evidence>
<gene>
    <name evidence="1" type="ORF">HHL14_03005</name>
</gene>
<dbReference type="Proteomes" id="UP000583127">
    <property type="component" value="Unassembled WGS sequence"/>
</dbReference>
<proteinExistence type="predicted"/>
<protein>
    <submittedName>
        <fullName evidence="1">Uncharacterized protein</fullName>
    </submittedName>
</protein>
<keyword evidence="2" id="KW-1185">Reference proteome</keyword>